<proteinExistence type="predicted"/>
<evidence type="ECO:0000256" key="1">
    <source>
        <dbReference type="ARBA" id="ARBA00022729"/>
    </source>
</evidence>
<dbReference type="Proteomes" id="UP000246352">
    <property type="component" value="Unassembled WGS sequence"/>
</dbReference>
<comment type="caution">
    <text evidence="4">The sequence shown here is derived from an EMBL/GenBank/DDBJ whole genome shotgun (WGS) entry which is preliminary data.</text>
</comment>
<dbReference type="InterPro" id="IPR036709">
    <property type="entry name" value="Autotransporte_beta_dom_sf"/>
</dbReference>
<dbReference type="InterPro" id="IPR005546">
    <property type="entry name" value="Autotransporte_beta"/>
</dbReference>
<dbReference type="Gene3D" id="2.160.20.20">
    <property type="match status" value="1"/>
</dbReference>
<dbReference type="EMBL" id="QGTR01000004">
    <property type="protein sequence ID" value="PWV99107.1"/>
    <property type="molecule type" value="Genomic_DNA"/>
</dbReference>
<dbReference type="GO" id="GO:0019867">
    <property type="term" value="C:outer membrane"/>
    <property type="evidence" value="ECO:0007669"/>
    <property type="project" value="InterPro"/>
</dbReference>
<organism evidence="4 5">
    <name type="scientific">Hoeflea marina</name>
    <dbReference type="NCBI Taxonomy" id="274592"/>
    <lineage>
        <taxon>Bacteria</taxon>
        <taxon>Pseudomonadati</taxon>
        <taxon>Pseudomonadota</taxon>
        <taxon>Alphaproteobacteria</taxon>
        <taxon>Hyphomicrobiales</taxon>
        <taxon>Rhizobiaceae</taxon>
        <taxon>Hoeflea</taxon>
    </lineage>
</organism>
<dbReference type="InterPro" id="IPR012332">
    <property type="entry name" value="Autotransporter_pectin_lyase_C"/>
</dbReference>
<gene>
    <name evidence="4" type="ORF">DFR52_104399</name>
</gene>
<dbReference type="AlphaFoldDB" id="A0A317PIS5"/>
<dbReference type="RefSeq" id="WP_110033255.1">
    <property type="nucleotide sequence ID" value="NZ_QGTR01000004.1"/>
</dbReference>
<dbReference type="InterPro" id="IPR006315">
    <property type="entry name" value="OM_autotransptr_brl_dom"/>
</dbReference>
<dbReference type="Pfam" id="PF03797">
    <property type="entry name" value="Autotransporter"/>
    <property type="match status" value="1"/>
</dbReference>
<keyword evidence="1 2" id="KW-0732">Signal</keyword>
<dbReference type="SUPFAM" id="SSF103515">
    <property type="entry name" value="Autotransporter"/>
    <property type="match status" value="1"/>
</dbReference>
<dbReference type="PROSITE" id="PS51208">
    <property type="entry name" value="AUTOTRANSPORTER"/>
    <property type="match status" value="1"/>
</dbReference>
<dbReference type="NCBIfam" id="TIGR02601">
    <property type="entry name" value="autotrns_rpt"/>
    <property type="match status" value="1"/>
</dbReference>
<protein>
    <submittedName>
        <fullName evidence="4">Outer membrane autotransporter protein</fullName>
    </submittedName>
</protein>
<evidence type="ECO:0000259" key="3">
    <source>
        <dbReference type="PROSITE" id="PS51208"/>
    </source>
</evidence>
<dbReference type="SUPFAM" id="SSF51126">
    <property type="entry name" value="Pectin lyase-like"/>
    <property type="match status" value="1"/>
</dbReference>
<evidence type="ECO:0000313" key="5">
    <source>
        <dbReference type="Proteomes" id="UP000246352"/>
    </source>
</evidence>
<sequence length="770" mass="77400">MITASTSSPALRLSLRRLPGALLRGTALAGAALSALFAAGTAQAQNVHGNAFFVDTQDLVAYADGLGTIELIFGRAYLIGAETITLGNTLSWNFQSTGTILASPGTTLTLAAPALYFEQGAELHFGLAGDDSGTVVLGGDGGTSIVGSASLVSVDDGILRIGNSTVADGLFDTQAGGEMRIAAGAALEINGYDMTLMNLSGAGTIRNGNGAAATLEIFNDMDTTFSGTIEDGGAGALALTKTGAGTLTLAGAATYAGPTTVAAGALAVNGSLTGTIDILAGATLAGTGSVGSVTVASGATLAPGDALDVLDVAGDLDFASGSTFEVVTDTAAASGLVRVTGTASLGGATVKVVTYDPTVSYALNQTYVIVEAGALDGSFGGVSLDSAFLNSSLSYAGGTVSLNLWNLEIHPLDSVAVTANQTAVARSVNRFDQTAGSGSLAVYNAILFSNEANARDAFDLLSGEIHASLKSGLIEDSRHIRTVVTDRITLAFAATASETGASPWMQGFGAWGRTGSDDNAADMDRSIGGVFIGADGFVTDGVRLGFVTGYSHSRFDVDVSSAGVDSYHLGAYAGAELGGIVLKGGGAIAFNRIDTGRTLDFSGFSDSLSASYDSTLSQIFAEAAHRIDLGAVRLDPYIGLAHVHLATDGFSESGDAAALSGGSDRMDVTYSTLGMRGSMALPAGTMALTATGQIGWRHGFGETGPVPDLAFAGGDAFAVKGLAVPRDTALVDLGLRLAIAPAASLTVSYQGQFGSDLMDNGLSAGFTMKF</sequence>
<dbReference type="Gene3D" id="2.40.128.130">
    <property type="entry name" value="Autotransporter beta-domain"/>
    <property type="match status" value="1"/>
</dbReference>
<reference evidence="4 5" key="1">
    <citation type="submission" date="2018-05" db="EMBL/GenBank/DDBJ databases">
        <title>Genomic Encyclopedia of Type Strains, Phase IV (KMG-IV): sequencing the most valuable type-strain genomes for metagenomic binning, comparative biology and taxonomic classification.</title>
        <authorList>
            <person name="Goeker M."/>
        </authorList>
    </citation>
    <scope>NUCLEOTIDE SEQUENCE [LARGE SCALE GENOMIC DNA]</scope>
    <source>
        <strain evidence="4 5">DSM 16791</strain>
    </source>
</reference>
<feature type="signal peptide" evidence="2">
    <location>
        <begin position="1"/>
        <end position="44"/>
    </location>
</feature>
<dbReference type="InterPro" id="IPR011050">
    <property type="entry name" value="Pectin_lyase_fold/virulence"/>
</dbReference>
<feature type="chain" id="PRO_5016278353" evidence="2">
    <location>
        <begin position="45"/>
        <end position="770"/>
    </location>
</feature>
<name>A0A317PIS5_9HYPH</name>
<dbReference type="SMART" id="SM00869">
    <property type="entry name" value="Autotransporter"/>
    <property type="match status" value="1"/>
</dbReference>
<feature type="domain" description="Autotransporter" evidence="3">
    <location>
        <begin position="496"/>
        <end position="770"/>
    </location>
</feature>
<dbReference type="InterPro" id="IPR013425">
    <property type="entry name" value="Autotrns_rpt"/>
</dbReference>
<dbReference type="OrthoDB" id="9804931at2"/>
<accession>A0A317PIS5</accession>
<keyword evidence="5" id="KW-1185">Reference proteome</keyword>
<dbReference type="Pfam" id="PF12951">
    <property type="entry name" value="PATR"/>
    <property type="match status" value="1"/>
</dbReference>
<evidence type="ECO:0000313" key="4">
    <source>
        <dbReference type="EMBL" id="PWV99107.1"/>
    </source>
</evidence>
<dbReference type="NCBIfam" id="TIGR01414">
    <property type="entry name" value="autotrans_barl"/>
    <property type="match status" value="1"/>
</dbReference>
<evidence type="ECO:0000256" key="2">
    <source>
        <dbReference type="SAM" id="SignalP"/>
    </source>
</evidence>